<organism evidence="1 2">
    <name type="scientific">Plasmodium yoelii yoelii</name>
    <dbReference type="NCBI Taxonomy" id="73239"/>
    <lineage>
        <taxon>Eukaryota</taxon>
        <taxon>Sar</taxon>
        <taxon>Alveolata</taxon>
        <taxon>Apicomplexa</taxon>
        <taxon>Aconoidasida</taxon>
        <taxon>Haemosporida</taxon>
        <taxon>Plasmodiidae</taxon>
        <taxon>Plasmodium</taxon>
        <taxon>Plasmodium (Vinckeia)</taxon>
    </lineage>
</organism>
<reference evidence="1 2" key="1">
    <citation type="journal article" date="2002" name="Nature">
        <title>Genome sequence and comparative analysis of the model rodent malaria parasite Plasmodium yoelii yoelii.</title>
        <authorList>
            <person name="Carlton J.M."/>
            <person name="Angiuoli S.V."/>
            <person name="Suh B.B."/>
            <person name="Kooij T.W."/>
            <person name="Pertea M."/>
            <person name="Silva J.C."/>
            <person name="Ermolaeva M.D."/>
            <person name="Allen J.E."/>
            <person name="Selengut J.D."/>
            <person name="Koo H.L."/>
            <person name="Peterson J.D."/>
            <person name="Pop M."/>
            <person name="Kosack D.S."/>
            <person name="Shumway M.F."/>
            <person name="Bidwell S.L."/>
            <person name="Shallom S.J."/>
            <person name="van Aken S.E."/>
            <person name="Riedmuller S.B."/>
            <person name="Feldblyum T.V."/>
            <person name="Cho J.K."/>
            <person name="Quackenbush J."/>
            <person name="Sedegah M."/>
            <person name="Shoaibi A."/>
            <person name="Cummings L.M."/>
            <person name="Florens L."/>
            <person name="Yates J.R."/>
            <person name="Raine J.D."/>
            <person name="Sinden R.E."/>
            <person name="Harris M.A."/>
            <person name="Cunningham D.A."/>
            <person name="Preiser P.R."/>
            <person name="Bergman L.W."/>
            <person name="Vaidya A.B."/>
            <person name="van Lin L.H."/>
            <person name="Janse C.J."/>
            <person name="Waters A.P."/>
            <person name="Smith H.O."/>
            <person name="White O.R."/>
            <person name="Salzberg S.L."/>
            <person name="Venter J.C."/>
            <person name="Fraser C.M."/>
            <person name="Hoffman S.L."/>
            <person name="Gardner M.J."/>
            <person name="Carucci D.J."/>
        </authorList>
    </citation>
    <scope>NUCLEOTIDE SEQUENCE [LARGE SCALE GENOMIC DNA]</scope>
    <source>
        <strain evidence="1 2">17XNL</strain>
    </source>
</reference>
<comment type="caution">
    <text evidence="1">The sequence shown here is derived from an EMBL/GenBank/DDBJ whole genome shotgun (WGS) entry which is preliminary data.</text>
</comment>
<dbReference type="InParanoid" id="Q7RAD6"/>
<keyword evidence="2" id="KW-1185">Reference proteome</keyword>
<dbReference type="EMBL" id="AABL01002234">
    <property type="protein sequence ID" value="EAA18797.1"/>
    <property type="molecule type" value="Genomic_DNA"/>
</dbReference>
<dbReference type="PaxDb" id="73239-Q7RAD6"/>
<dbReference type="Proteomes" id="UP000008553">
    <property type="component" value="Unassembled WGS sequence"/>
</dbReference>
<evidence type="ECO:0000313" key="2">
    <source>
        <dbReference type="Proteomes" id="UP000008553"/>
    </source>
</evidence>
<accession>Q7RAD6</accession>
<protein>
    <submittedName>
        <fullName evidence="1">Uncharacterized protein</fullName>
    </submittedName>
</protein>
<name>Q7RAD6_PLAYO</name>
<evidence type="ECO:0000313" key="1">
    <source>
        <dbReference type="EMBL" id="EAA18797.1"/>
    </source>
</evidence>
<dbReference type="AlphaFoldDB" id="Q7RAD6"/>
<sequence>MGSDLRGFQSLSNRRSFATLVCQPIAVPTV</sequence>
<gene>
    <name evidence="1" type="ORF">PY06564</name>
</gene>
<proteinExistence type="predicted"/>